<evidence type="ECO:0000313" key="1">
    <source>
        <dbReference type="EMBL" id="OBK85605.1"/>
    </source>
</evidence>
<comment type="caution">
    <text evidence="1">The sequence shown here is derived from an EMBL/GenBank/DDBJ whole genome shotgun (WGS) entry which is preliminary data.</text>
</comment>
<dbReference type="EMBL" id="LZME01000071">
    <property type="protein sequence ID" value="OBK85605.1"/>
    <property type="molecule type" value="Genomic_DNA"/>
</dbReference>
<gene>
    <name evidence="1" type="ORF">A5649_02370</name>
</gene>
<dbReference type="PANTHER" id="PTHR42830:SF2">
    <property type="entry name" value="OSMC_OHR FAMILY PROTEIN"/>
    <property type="match status" value="1"/>
</dbReference>
<organism evidence="1 2">
    <name type="scientific">Mycolicibacter heraklionensis</name>
    <dbReference type="NCBI Taxonomy" id="512402"/>
    <lineage>
        <taxon>Bacteria</taxon>
        <taxon>Bacillati</taxon>
        <taxon>Actinomycetota</taxon>
        <taxon>Actinomycetes</taxon>
        <taxon>Mycobacteriales</taxon>
        <taxon>Mycobacteriaceae</taxon>
        <taxon>Mycolicibacter</taxon>
    </lineage>
</organism>
<accession>A0AA91IY12</accession>
<dbReference type="AlphaFoldDB" id="A0AA91IY12"/>
<dbReference type="Pfam" id="PF02566">
    <property type="entry name" value="OsmC"/>
    <property type="match status" value="1"/>
</dbReference>
<evidence type="ECO:0000313" key="2">
    <source>
        <dbReference type="Proteomes" id="UP000093712"/>
    </source>
</evidence>
<sequence length="159" mass="17291">MSTQHTYTVDVSWTGNHGSGTSDYRSYGREHEVAAQGCPAIPGTADPAFRGDPTRWNPEQLLLAALSQCHMLSYLYLCSTNGVVVVSYQDRPVGTMIENTEGGHFTTVVLQPRIEVADAAMVERALALHSDAHRICFIANSVNFPVLHDPVVQALPLPS</sequence>
<dbReference type="Gene3D" id="3.30.300.20">
    <property type="match status" value="1"/>
</dbReference>
<dbReference type="Proteomes" id="UP000093712">
    <property type="component" value="Unassembled WGS sequence"/>
</dbReference>
<dbReference type="InterPro" id="IPR036102">
    <property type="entry name" value="OsmC/Ohrsf"/>
</dbReference>
<protein>
    <submittedName>
        <fullName evidence="1">Peroxiredoxin</fullName>
    </submittedName>
</protein>
<name>A0AA91IY12_9MYCO</name>
<reference evidence="1 2" key="1">
    <citation type="submission" date="2016-06" db="EMBL/GenBank/DDBJ databases">
        <authorList>
            <person name="Sutton G."/>
            <person name="Brinkac L."/>
            <person name="Sanka R."/>
            <person name="Adams M."/>
            <person name="Lau E."/>
            <person name="Garcia-Basteiro A."/>
            <person name="Lopez-Varela E."/>
            <person name="Palencia S."/>
        </authorList>
    </citation>
    <scope>NUCLEOTIDE SEQUENCE [LARGE SCALE GENOMIC DNA]</scope>
    <source>
        <strain evidence="1 2">1211594.5</strain>
    </source>
</reference>
<dbReference type="InterPro" id="IPR015946">
    <property type="entry name" value="KH_dom-like_a/b"/>
</dbReference>
<dbReference type="RefSeq" id="WP_065040408.1">
    <property type="nucleotide sequence ID" value="NZ_LZME01000071.1"/>
</dbReference>
<dbReference type="SUPFAM" id="SSF82784">
    <property type="entry name" value="OsmC-like"/>
    <property type="match status" value="1"/>
</dbReference>
<dbReference type="InterPro" id="IPR003718">
    <property type="entry name" value="OsmC/Ohr_fam"/>
</dbReference>
<dbReference type="PANTHER" id="PTHR42830">
    <property type="entry name" value="OSMOTICALLY INDUCIBLE FAMILY PROTEIN"/>
    <property type="match status" value="1"/>
</dbReference>
<proteinExistence type="predicted"/>
<dbReference type="InterPro" id="IPR052707">
    <property type="entry name" value="OsmC_Ohr_Peroxiredoxin"/>
</dbReference>